<evidence type="ECO:0000313" key="15">
    <source>
        <dbReference type="RefSeq" id="XP_018525870.1"/>
    </source>
</evidence>
<dbReference type="InterPro" id="IPR013783">
    <property type="entry name" value="Ig-like_fold"/>
</dbReference>
<proteinExistence type="inferred from homology"/>
<evidence type="ECO:0000256" key="5">
    <source>
        <dbReference type="ARBA" id="ARBA00022737"/>
    </source>
</evidence>
<dbReference type="PANTHER" id="PTHR48423:SF2">
    <property type="entry name" value="INTERLEUKIN-12 RECEPTOR SUBUNIT BETA-2"/>
    <property type="match status" value="1"/>
</dbReference>
<dbReference type="AlphaFoldDB" id="A0A4W6D4J9"/>
<keyword evidence="7 10" id="KW-0472">Membrane</keyword>
<dbReference type="InParanoid" id="A0A4W6D4J9"/>
<evidence type="ECO:0000256" key="9">
    <source>
        <dbReference type="ARBA" id="ARBA00023180"/>
    </source>
</evidence>
<evidence type="ECO:0000256" key="7">
    <source>
        <dbReference type="ARBA" id="ARBA00023136"/>
    </source>
</evidence>
<sequence length="906" mass="99307">MTFALVIWRCIIILLLNFSIQRHPLLLAGCLHFITLGNLTVEPALPFLLGSNLTVYCHIPKCQERKEWSKVSLVLDDKTVKAVKKDNCTTVFHLPKLPTPKSKVFCIIDQLSKIVSGLNLHGGLPPDKPVNVTCDTTRSSDFIDCSWEKKGETHLSTTYNISVNSENGTQIHLDQIQDDEKITIPRGILDKDTKYQLIITAYNHLGASQSDPFIWHVKDIVIPETPHIMQIDFGNSSVAAVLRWETTESSVHLRSYIRLRTRSGLWEVRQGTKLSDDLIRVNDLRPLTEYEFQMRTCDSSSGLTHASTPSFAPRVTSRKRLLCSKWSSSMMGISPGKGPSQQLSVWRMFNSSGTNRLTVLWKPPPLGDYSGEVHQYRLFLTDDRKWEVTCPANMSQYALTVSAELQAVSVSAVTSYGSSPPADVPLRNSGVFGPVLRQLAPAANGSAVLVSWSWPQTRQGSTSEGELLHYVVEWISVTATELQWQKLAKNQTNTSVTGLTAGVRYNISLYAVTTRGVSAPSSVLVYSKEQKPLSGPSMSVLIHKPRQILILWDELPVNHQRGFITNYTLYVQAQDSSKATFSETVSASSPRQKWFNCPEGTLALQLTASNSAGEGPRGSWIFSQPSAPAAGPVIVIALIIAFLIVVIANLMCWSCVRERIKQKCLSCGPAWLVENLPKPGNSNAIRLLEQDGSEPSFSSIHSDPPLSPISLISWEERDDVYPTIRVEVSQTGSGRPAVETPLLASDTGTMVGDAELDRISYRPQVVPLASQGEETEEEQRAISVSGEEDKCSSIFGGLVGGLLSSVEVDFSDSSLGPTLSSVGGLLFPKTPETTIILNGAFLVGRRETEGEVAADSPSVELQQSDIMTPDLEDTCLFPYTDEMKLTAGYFPQAAAISSGTLCDTPS</sequence>
<feature type="domain" description="Fibronectin type-III" evidence="12">
    <location>
        <begin position="532"/>
        <end position="629"/>
    </location>
</feature>
<dbReference type="InterPro" id="IPR036116">
    <property type="entry name" value="FN3_sf"/>
</dbReference>
<dbReference type="GeneTree" id="ENSGT00940000159829"/>
<dbReference type="SMART" id="SM00060">
    <property type="entry name" value="FN3"/>
    <property type="match status" value="4"/>
</dbReference>
<accession>A0A4W6D4J9</accession>
<evidence type="ECO:0000256" key="2">
    <source>
        <dbReference type="ARBA" id="ARBA00008921"/>
    </source>
</evidence>
<comment type="subcellular location">
    <subcellularLocation>
        <location evidence="1">Membrane</location>
        <topology evidence="1">Single-pass type I membrane protein</topology>
    </subcellularLocation>
</comment>
<dbReference type="RefSeq" id="XP_018525870.1">
    <property type="nucleotide sequence ID" value="XM_018670354.2"/>
</dbReference>
<dbReference type="RefSeq" id="XP_050933292.1">
    <property type="nucleotide sequence ID" value="XM_051077335.1"/>
</dbReference>
<evidence type="ECO:0000256" key="3">
    <source>
        <dbReference type="ARBA" id="ARBA00022692"/>
    </source>
</evidence>
<dbReference type="Ensembl" id="ENSLCAT00010020175.1">
    <property type="protein sequence ID" value="ENSLCAP00010019750.1"/>
    <property type="gene ID" value="ENSLCAG00010009325.1"/>
</dbReference>
<dbReference type="CDD" id="cd00063">
    <property type="entry name" value="FN3"/>
    <property type="match status" value="1"/>
</dbReference>
<evidence type="ECO:0000256" key="10">
    <source>
        <dbReference type="SAM" id="Phobius"/>
    </source>
</evidence>
<dbReference type="SUPFAM" id="SSF49265">
    <property type="entry name" value="Fibronectin type III"/>
    <property type="match status" value="4"/>
</dbReference>
<keyword evidence="3 10" id="KW-0812">Transmembrane</keyword>
<keyword evidence="5" id="KW-0677">Repeat</keyword>
<keyword evidence="14" id="KW-1185">Reference proteome</keyword>
<dbReference type="Proteomes" id="UP000314980">
    <property type="component" value="Unassembled WGS sequence"/>
</dbReference>
<keyword evidence="9" id="KW-0325">Glycoprotein</keyword>
<reference evidence="14" key="1">
    <citation type="submission" date="2015-09" db="EMBL/GenBank/DDBJ databases">
        <authorList>
            <person name="Sai Rama Sridatta P."/>
        </authorList>
    </citation>
    <scope>NUCLEOTIDE SEQUENCE [LARGE SCALE GENOMIC DNA]</scope>
</reference>
<keyword evidence="6 10" id="KW-1133">Transmembrane helix</keyword>
<feature type="signal peptide" evidence="11">
    <location>
        <begin position="1"/>
        <end position="22"/>
    </location>
</feature>
<evidence type="ECO:0000256" key="11">
    <source>
        <dbReference type="SAM" id="SignalP"/>
    </source>
</evidence>
<evidence type="ECO:0000259" key="12">
    <source>
        <dbReference type="PROSITE" id="PS50853"/>
    </source>
</evidence>
<dbReference type="KEGG" id="lcf:108879157"/>
<dbReference type="PROSITE" id="PS50853">
    <property type="entry name" value="FN3"/>
    <property type="match status" value="2"/>
</dbReference>
<dbReference type="Proteomes" id="UP000694890">
    <property type="component" value="Linkage group LG17"/>
</dbReference>
<evidence type="ECO:0000256" key="4">
    <source>
        <dbReference type="ARBA" id="ARBA00022729"/>
    </source>
</evidence>
<dbReference type="Pfam" id="PF00041">
    <property type="entry name" value="fn3"/>
    <property type="match status" value="1"/>
</dbReference>
<comment type="similarity">
    <text evidence="2">Belongs to the type I cytokine receptor family. Type 2 subfamily.</text>
</comment>
<dbReference type="InterPro" id="IPR003961">
    <property type="entry name" value="FN3_dom"/>
</dbReference>
<dbReference type="OrthoDB" id="9897281at2759"/>
<dbReference type="CTD" id="149233"/>
<dbReference type="InterPro" id="IPR052672">
    <property type="entry name" value="Type1_Cytokine_Rcpt_Type2"/>
</dbReference>
<protein>
    <submittedName>
        <fullName evidence="15 16">Interleukin-23 receptor</fullName>
    </submittedName>
</protein>
<evidence type="ECO:0000256" key="6">
    <source>
        <dbReference type="ARBA" id="ARBA00022989"/>
    </source>
</evidence>
<evidence type="ECO:0000313" key="13">
    <source>
        <dbReference type="Ensembl" id="ENSLCAP00010019750.1"/>
    </source>
</evidence>
<gene>
    <name evidence="13 15 16" type="primary">il23r</name>
</gene>
<dbReference type="PANTHER" id="PTHR48423">
    <property type="entry name" value="INTERLEUKIN-27 RECEPTOR SUBUNIT ALPHA"/>
    <property type="match status" value="1"/>
</dbReference>
<feature type="domain" description="Fibronectin type-III" evidence="12">
    <location>
        <begin position="433"/>
        <end position="531"/>
    </location>
</feature>
<dbReference type="GeneID" id="108879157"/>
<evidence type="ECO:0000256" key="8">
    <source>
        <dbReference type="ARBA" id="ARBA00023170"/>
    </source>
</evidence>
<feature type="chain" id="PRO_5044612925" evidence="11">
    <location>
        <begin position="23"/>
        <end position="906"/>
    </location>
</feature>
<organism evidence="13 14">
    <name type="scientific">Lates calcarifer</name>
    <name type="common">Barramundi</name>
    <name type="synonym">Holocentrus calcarifer</name>
    <dbReference type="NCBI Taxonomy" id="8187"/>
    <lineage>
        <taxon>Eukaryota</taxon>
        <taxon>Metazoa</taxon>
        <taxon>Chordata</taxon>
        <taxon>Craniata</taxon>
        <taxon>Vertebrata</taxon>
        <taxon>Euteleostomi</taxon>
        <taxon>Actinopterygii</taxon>
        <taxon>Neopterygii</taxon>
        <taxon>Teleostei</taxon>
        <taxon>Neoteleostei</taxon>
        <taxon>Acanthomorphata</taxon>
        <taxon>Carangaria</taxon>
        <taxon>Carangaria incertae sedis</taxon>
        <taxon>Centropomidae</taxon>
        <taxon>Lates</taxon>
    </lineage>
</organism>
<evidence type="ECO:0000256" key="1">
    <source>
        <dbReference type="ARBA" id="ARBA00004479"/>
    </source>
</evidence>
<evidence type="ECO:0000313" key="16">
    <source>
        <dbReference type="RefSeq" id="XP_050933292.1"/>
    </source>
</evidence>
<dbReference type="GO" id="GO:0005886">
    <property type="term" value="C:plasma membrane"/>
    <property type="evidence" value="ECO:0007669"/>
    <property type="project" value="UniProtKB-ARBA"/>
</dbReference>
<feature type="transmembrane region" description="Helical" evidence="10">
    <location>
        <begin position="629"/>
        <end position="653"/>
    </location>
</feature>
<keyword evidence="4 11" id="KW-0732">Signal</keyword>
<reference evidence="13" key="3">
    <citation type="submission" date="2025-05" db="UniProtKB">
        <authorList>
            <consortium name="Ensembl"/>
        </authorList>
    </citation>
    <scope>IDENTIFICATION</scope>
</reference>
<reference evidence="15 16" key="2">
    <citation type="submission" date="2025-04" db="UniProtKB">
        <authorList>
            <consortium name="RefSeq"/>
        </authorList>
    </citation>
    <scope>IDENTIFICATION</scope>
    <source>
        <tissue evidence="15 16">Brain</tissue>
    </source>
</reference>
<dbReference type="Gene3D" id="2.60.40.10">
    <property type="entry name" value="Immunoglobulins"/>
    <property type="match status" value="5"/>
</dbReference>
<keyword evidence="8 15" id="KW-0675">Receptor</keyword>
<name>A0A4W6D4J9_LATCA</name>
<evidence type="ECO:0000313" key="14">
    <source>
        <dbReference type="Proteomes" id="UP000314980"/>
    </source>
</evidence>
<dbReference type="STRING" id="8187.ENSLCAP00010019750"/>